<evidence type="ECO:0000313" key="2">
    <source>
        <dbReference type="Proteomes" id="UP001057402"/>
    </source>
</evidence>
<dbReference type="Proteomes" id="UP001057402">
    <property type="component" value="Chromosome 8"/>
</dbReference>
<keyword evidence="2" id="KW-1185">Reference proteome</keyword>
<name>A0ACB9NA89_9MYRT</name>
<proteinExistence type="predicted"/>
<dbReference type="EMBL" id="CM042887">
    <property type="protein sequence ID" value="KAI4331565.1"/>
    <property type="molecule type" value="Genomic_DNA"/>
</dbReference>
<accession>A0ACB9NA89</accession>
<evidence type="ECO:0000313" key="1">
    <source>
        <dbReference type="EMBL" id="KAI4331565.1"/>
    </source>
</evidence>
<comment type="caution">
    <text evidence="1">The sequence shown here is derived from an EMBL/GenBank/DDBJ whole genome shotgun (WGS) entry which is preliminary data.</text>
</comment>
<gene>
    <name evidence="1" type="ORF">MLD38_029743</name>
</gene>
<reference evidence="2" key="1">
    <citation type="journal article" date="2023" name="Front. Plant Sci.">
        <title>Chromosomal-level genome assembly of Melastoma candidum provides insights into trichome evolution.</title>
        <authorList>
            <person name="Zhong Y."/>
            <person name="Wu W."/>
            <person name="Sun C."/>
            <person name="Zou P."/>
            <person name="Liu Y."/>
            <person name="Dai S."/>
            <person name="Zhou R."/>
        </authorList>
    </citation>
    <scope>NUCLEOTIDE SEQUENCE [LARGE SCALE GENOMIC DNA]</scope>
</reference>
<sequence>MASFRGISVVLASIVVAILVVRSTAEPDVSVIASACDGKQVSLVSDYAHARSKALDDAVAKTPTNTFDFRGKGSYNSAESYSHGKCNGKIDRADCWTCMRIAETNILRYCTTNAEGWVQLKDCYVGFWEFKN</sequence>
<organism evidence="1 2">
    <name type="scientific">Melastoma candidum</name>
    <dbReference type="NCBI Taxonomy" id="119954"/>
    <lineage>
        <taxon>Eukaryota</taxon>
        <taxon>Viridiplantae</taxon>
        <taxon>Streptophyta</taxon>
        <taxon>Embryophyta</taxon>
        <taxon>Tracheophyta</taxon>
        <taxon>Spermatophyta</taxon>
        <taxon>Magnoliopsida</taxon>
        <taxon>eudicotyledons</taxon>
        <taxon>Gunneridae</taxon>
        <taxon>Pentapetalae</taxon>
        <taxon>rosids</taxon>
        <taxon>malvids</taxon>
        <taxon>Myrtales</taxon>
        <taxon>Melastomataceae</taxon>
        <taxon>Melastomatoideae</taxon>
        <taxon>Melastomateae</taxon>
        <taxon>Melastoma</taxon>
    </lineage>
</organism>
<protein>
    <submittedName>
        <fullName evidence="1">Uncharacterized protein</fullName>
    </submittedName>
</protein>